<dbReference type="Gene3D" id="1.10.530.40">
    <property type="match status" value="1"/>
</dbReference>
<dbReference type="RefSeq" id="WP_097078453.1">
    <property type="nucleotide sequence ID" value="NZ_BAABHT010000003.1"/>
</dbReference>
<dbReference type="Proteomes" id="UP000219042">
    <property type="component" value="Unassembled WGS sequence"/>
</dbReference>
<comment type="similarity">
    <text evidence="3">Belongs to the glycosyl hydrolase 24 family.</text>
</comment>
<feature type="compositionally biased region" description="Polar residues" evidence="4">
    <location>
        <begin position="85"/>
        <end position="94"/>
    </location>
</feature>
<dbReference type="InterPro" id="IPR023346">
    <property type="entry name" value="Lysozyme-like_dom_sf"/>
</dbReference>
<evidence type="ECO:0000313" key="5">
    <source>
        <dbReference type="EMBL" id="SNX44207.1"/>
    </source>
</evidence>
<dbReference type="OrthoDB" id="6660684at2"/>
<keyword evidence="3" id="KW-0378">Hydrolase</keyword>
<feature type="region of interest" description="Disordered" evidence="4">
    <location>
        <begin position="85"/>
        <end position="160"/>
    </location>
</feature>
<evidence type="ECO:0000256" key="4">
    <source>
        <dbReference type="SAM" id="MobiDB-lite"/>
    </source>
</evidence>
<protein>
    <recommendedName>
        <fullName evidence="3">Lysozyme</fullName>
        <ecNumber evidence="3">3.2.1.17</ecNumber>
    </recommendedName>
</protein>
<gene>
    <name evidence="5" type="ORF">SAMN05421731_102368</name>
</gene>
<dbReference type="InterPro" id="IPR023347">
    <property type="entry name" value="Lysozyme_dom_sf"/>
</dbReference>
<name>A0A240E625_9GAMM</name>
<feature type="compositionally biased region" description="Basic and acidic residues" evidence="4">
    <location>
        <begin position="144"/>
        <end position="155"/>
    </location>
</feature>
<dbReference type="SUPFAM" id="SSF53955">
    <property type="entry name" value="Lysozyme-like"/>
    <property type="match status" value="1"/>
</dbReference>
<organism evidence="5 6">
    <name type="scientific">Acinetobacter puyangensis</name>
    <dbReference type="NCBI Taxonomy" id="1096779"/>
    <lineage>
        <taxon>Bacteria</taxon>
        <taxon>Pseudomonadati</taxon>
        <taxon>Pseudomonadota</taxon>
        <taxon>Gammaproteobacteria</taxon>
        <taxon>Moraxellales</taxon>
        <taxon>Moraxellaceae</taxon>
        <taxon>Acinetobacter</taxon>
    </lineage>
</organism>
<dbReference type="AlphaFoldDB" id="A0A240E625"/>
<feature type="compositionally biased region" description="Polar residues" evidence="4">
    <location>
        <begin position="104"/>
        <end position="122"/>
    </location>
</feature>
<accession>A0A240E625</accession>
<keyword evidence="1 3" id="KW-0929">Antimicrobial</keyword>
<dbReference type="InterPro" id="IPR002196">
    <property type="entry name" value="Glyco_hydro_24"/>
</dbReference>
<evidence type="ECO:0000256" key="2">
    <source>
        <dbReference type="ARBA" id="ARBA00022638"/>
    </source>
</evidence>
<evidence type="ECO:0000256" key="1">
    <source>
        <dbReference type="ARBA" id="ARBA00022529"/>
    </source>
</evidence>
<evidence type="ECO:0000313" key="6">
    <source>
        <dbReference type="Proteomes" id="UP000219042"/>
    </source>
</evidence>
<comment type="catalytic activity">
    <reaction evidence="3">
        <text>Hydrolysis of (1-&gt;4)-beta-linkages between N-acetylmuramic acid and N-acetyl-D-glucosamine residues in a peptidoglycan and between N-acetyl-D-glucosamine residues in chitodextrins.</text>
        <dbReference type="EC" id="3.2.1.17"/>
    </reaction>
</comment>
<dbReference type="Pfam" id="PF00959">
    <property type="entry name" value="Phage_lysozyme"/>
    <property type="match status" value="1"/>
</dbReference>
<dbReference type="GO" id="GO:0042742">
    <property type="term" value="P:defense response to bacterium"/>
    <property type="evidence" value="ECO:0007669"/>
    <property type="project" value="UniProtKB-KW"/>
</dbReference>
<keyword evidence="6" id="KW-1185">Reference proteome</keyword>
<reference evidence="6" key="1">
    <citation type="submission" date="2016-09" db="EMBL/GenBank/DDBJ databases">
        <authorList>
            <person name="Varghese N."/>
            <person name="Submissions S."/>
        </authorList>
    </citation>
    <scope>NUCLEOTIDE SEQUENCE [LARGE SCALE GENOMIC DNA]</scope>
    <source>
        <strain evidence="6">ANC 4466</strain>
    </source>
</reference>
<dbReference type="GO" id="GO:0003796">
    <property type="term" value="F:lysozyme activity"/>
    <property type="evidence" value="ECO:0007669"/>
    <property type="project" value="UniProtKB-EC"/>
</dbReference>
<evidence type="ECO:0000256" key="3">
    <source>
        <dbReference type="RuleBase" id="RU003788"/>
    </source>
</evidence>
<keyword evidence="3" id="KW-0326">Glycosidase</keyword>
<dbReference type="GO" id="GO:0009253">
    <property type="term" value="P:peptidoglycan catabolic process"/>
    <property type="evidence" value="ECO:0007669"/>
    <property type="project" value="InterPro"/>
</dbReference>
<sequence length="684" mass="73416">MAIGDSGLQYDNQGFLIGAVQQKVETIDKNILEILKLLRHDTVEQTQRFKISRLQRAMYEANSAKNIEDIIKDATQILENQSKQQIKAISNMDSSKSDQIDPVRNNTNQTKPVESTRDNTQQSDRKRDSNGRFVAGDVPESDETVDKRNRDDKGRFVPGTSTTISKFGDIVGKFGQAVSGLGTDAQGFDPTVDAINELGTVLSPVKRMAGIVFKPLTGLAKMRKRSEPLPKEQTDHNKKQLKILQRIADRTGNNQGGLLSKLLGSGGGLLGGLLGKGGKVLSKILKFGKGLPIVGGLLSAISLMDWGDKSTEQKGGAIGSIGGGVVGGVLGSVLGPAGTIVGAGVGAWIGDKLGTTVAPYFKNWTDSLIKSDLGQKIVSIWDGFVDTISGWFDKAWGGLKSGAGAIGGMFNGAWQTVKNIGNKGLDTIGFNDYKALEGGNAQEKTMALLRQHEGFREKAYWDVNAYRTGYGSDTVTDKNGNVRKVTSNTKVSREDAERDLLRRSKIFAAQARRKVGGENWDKLPDDAKAALTSVAYNYGSLPKSVTKAVQTGDLKRISNSVQSLGAHNKGINRKRRNHESLLIHNAKDSSVSTSQVQHGLLASTNKTNTPFVAKADTMLATANPVNLNNHTAKANTPKIETAKTRLNSTDPQKVLVVNQSDGSITQNLGDRALAHAITGGIGER</sequence>
<dbReference type="GO" id="GO:0031640">
    <property type="term" value="P:killing of cells of another organism"/>
    <property type="evidence" value="ECO:0007669"/>
    <property type="project" value="UniProtKB-KW"/>
</dbReference>
<proteinExistence type="inferred from homology"/>
<dbReference type="EC" id="3.2.1.17" evidence="3"/>
<dbReference type="EMBL" id="OANT01000002">
    <property type="protein sequence ID" value="SNX44207.1"/>
    <property type="molecule type" value="Genomic_DNA"/>
</dbReference>
<keyword evidence="2 3" id="KW-0081">Bacteriolytic enzyme</keyword>
<dbReference type="GO" id="GO:0016998">
    <property type="term" value="P:cell wall macromolecule catabolic process"/>
    <property type="evidence" value="ECO:0007669"/>
    <property type="project" value="InterPro"/>
</dbReference>